<feature type="region of interest" description="Disordered" evidence="2">
    <location>
        <begin position="243"/>
        <end position="266"/>
    </location>
</feature>
<gene>
    <name evidence="3" type="ORF">M427DRAFT_504170</name>
</gene>
<reference evidence="3 4" key="1">
    <citation type="journal article" date="2015" name="Genome Biol. Evol.">
        <title>Phylogenomic analyses indicate that early fungi evolved digesting cell walls of algal ancestors of land plants.</title>
        <authorList>
            <person name="Chang Y."/>
            <person name="Wang S."/>
            <person name="Sekimoto S."/>
            <person name="Aerts A.L."/>
            <person name="Choi C."/>
            <person name="Clum A."/>
            <person name="LaButti K.M."/>
            <person name="Lindquist E.A."/>
            <person name="Yee Ngan C."/>
            <person name="Ohm R.A."/>
            <person name="Salamov A.A."/>
            <person name="Grigoriev I.V."/>
            <person name="Spatafora J.W."/>
            <person name="Berbee M.L."/>
        </authorList>
    </citation>
    <scope>NUCLEOTIDE SEQUENCE [LARGE SCALE GENOMIC DNA]</scope>
    <source>
        <strain evidence="3 4">JEL478</strain>
    </source>
</reference>
<dbReference type="OrthoDB" id="5978344at2759"/>
<accession>A0A139A4G5</accession>
<sequence>MSDAPQGVPDLAAMVLQIAPNWRGARIVDRDVGEVEVKEVQLLVEAREHTTLWYAVIASGAEQDSVTNKLKQLQQLQTQFRWTAAGKKINLLKECLDKKPYKKGHELDPATKKDKVVHILEKWKHIDSVIYKGVMARGCKDAVVDILKKIKEDNKDTLLKSGTDKEFTKLEKLANDYAEEVSNPLRVYEVVLSMPRLSQCFVTNSTGTMTSRKKRTEDDIKVKQLMVEVEQWLVDCKRHQLQSASVDPDNDDAASHSSYLSAKEPWSSAPTEKLAHVVEAIAKTARESLEERQKAREVKEKLERERWELERGDRRESMELEREQLRLKREEQEQHQHEYDDRVRCECKDKEENCCKEERHEKLEFKRNMALIEALKSLSKRDT</sequence>
<proteinExistence type="predicted"/>
<evidence type="ECO:0000256" key="1">
    <source>
        <dbReference type="SAM" id="Coils"/>
    </source>
</evidence>
<keyword evidence="4" id="KW-1185">Reference proteome</keyword>
<evidence type="ECO:0000256" key="2">
    <source>
        <dbReference type="SAM" id="MobiDB-lite"/>
    </source>
</evidence>
<organism evidence="3 4">
    <name type="scientific">Gonapodya prolifera (strain JEL478)</name>
    <name type="common">Monoblepharis prolifera</name>
    <dbReference type="NCBI Taxonomy" id="1344416"/>
    <lineage>
        <taxon>Eukaryota</taxon>
        <taxon>Fungi</taxon>
        <taxon>Fungi incertae sedis</taxon>
        <taxon>Chytridiomycota</taxon>
        <taxon>Chytridiomycota incertae sedis</taxon>
        <taxon>Monoblepharidomycetes</taxon>
        <taxon>Monoblepharidales</taxon>
        <taxon>Gonapodyaceae</taxon>
        <taxon>Gonapodya</taxon>
    </lineage>
</organism>
<feature type="coiled-coil region" evidence="1">
    <location>
        <begin position="285"/>
        <end position="342"/>
    </location>
</feature>
<dbReference type="Proteomes" id="UP000070544">
    <property type="component" value="Unassembled WGS sequence"/>
</dbReference>
<protein>
    <submittedName>
        <fullName evidence="3">Uncharacterized protein</fullName>
    </submittedName>
</protein>
<evidence type="ECO:0000313" key="4">
    <source>
        <dbReference type="Proteomes" id="UP000070544"/>
    </source>
</evidence>
<evidence type="ECO:0000313" key="3">
    <source>
        <dbReference type="EMBL" id="KXS11717.1"/>
    </source>
</evidence>
<name>A0A139A4G5_GONPJ</name>
<dbReference type="EMBL" id="KQ965797">
    <property type="protein sequence ID" value="KXS11717.1"/>
    <property type="molecule type" value="Genomic_DNA"/>
</dbReference>
<dbReference type="AlphaFoldDB" id="A0A139A4G5"/>
<keyword evidence="1" id="KW-0175">Coiled coil</keyword>